<dbReference type="InterPro" id="IPR012291">
    <property type="entry name" value="CBM2_carb-bd_dom_sf"/>
</dbReference>
<dbReference type="OrthoDB" id="5171482at2"/>
<evidence type="ECO:0000256" key="1">
    <source>
        <dbReference type="ARBA" id="ARBA00022487"/>
    </source>
</evidence>
<dbReference type="SUPFAM" id="SSF49384">
    <property type="entry name" value="Carbohydrate-binding domain"/>
    <property type="match status" value="1"/>
</dbReference>
<dbReference type="InterPro" id="IPR008965">
    <property type="entry name" value="CBM2/CBM3_carb-bd_dom_sf"/>
</dbReference>
<evidence type="ECO:0000256" key="6">
    <source>
        <dbReference type="ARBA" id="ARBA00023295"/>
    </source>
</evidence>
<dbReference type="GO" id="GO:0030247">
    <property type="term" value="F:polysaccharide binding"/>
    <property type="evidence" value="ECO:0007669"/>
    <property type="project" value="UniProtKB-UniRule"/>
</dbReference>
<reference evidence="12 13" key="1">
    <citation type="submission" date="2019-10" db="EMBL/GenBank/DDBJ databases">
        <title>Whole genome shotgun sequence of Acrocarpospora corrugata NBRC 13972.</title>
        <authorList>
            <person name="Ichikawa N."/>
            <person name="Kimura A."/>
            <person name="Kitahashi Y."/>
            <person name="Komaki H."/>
            <person name="Oguchi A."/>
        </authorList>
    </citation>
    <scope>NUCLEOTIDE SEQUENCE [LARGE SCALE GENOMIC DNA]</scope>
    <source>
        <strain evidence="12 13">NBRC 13972</strain>
    </source>
</reference>
<dbReference type="InterPro" id="IPR054579">
    <property type="entry name" value="GCE-like_dom"/>
</dbReference>
<dbReference type="GO" id="GO:0052689">
    <property type="term" value="F:carboxylic ester hydrolase activity"/>
    <property type="evidence" value="ECO:0007669"/>
    <property type="project" value="UniProtKB-KW"/>
</dbReference>
<evidence type="ECO:0000256" key="2">
    <source>
        <dbReference type="ARBA" id="ARBA00022729"/>
    </source>
</evidence>
<name>A0A5M3W7F9_9ACTN</name>
<evidence type="ECO:0000259" key="10">
    <source>
        <dbReference type="PROSITE" id="PS50853"/>
    </source>
</evidence>
<evidence type="ECO:0000256" key="4">
    <source>
        <dbReference type="ARBA" id="ARBA00022801"/>
    </source>
</evidence>
<organism evidence="12 13">
    <name type="scientific">Acrocarpospora corrugata</name>
    <dbReference type="NCBI Taxonomy" id="35763"/>
    <lineage>
        <taxon>Bacteria</taxon>
        <taxon>Bacillati</taxon>
        <taxon>Actinomycetota</taxon>
        <taxon>Actinomycetes</taxon>
        <taxon>Streptosporangiales</taxon>
        <taxon>Streptosporangiaceae</taxon>
        <taxon>Acrocarpospora</taxon>
    </lineage>
</organism>
<dbReference type="InterPro" id="IPR003961">
    <property type="entry name" value="FN3_dom"/>
</dbReference>
<dbReference type="SUPFAM" id="SSF53474">
    <property type="entry name" value="alpha/beta-Hydrolases"/>
    <property type="match status" value="1"/>
</dbReference>
<dbReference type="EMBL" id="BLAD01000086">
    <property type="protein sequence ID" value="GES04746.1"/>
    <property type="molecule type" value="Genomic_DNA"/>
</dbReference>
<dbReference type="GO" id="GO:0000272">
    <property type="term" value="P:polysaccharide catabolic process"/>
    <property type="evidence" value="ECO:0007669"/>
    <property type="project" value="UniProtKB-KW"/>
</dbReference>
<evidence type="ECO:0000313" key="13">
    <source>
        <dbReference type="Proteomes" id="UP000334990"/>
    </source>
</evidence>
<feature type="domain" description="Fibronectin type-III" evidence="10">
    <location>
        <begin position="430"/>
        <end position="521"/>
    </location>
</feature>
<keyword evidence="6" id="KW-0326">Glycosidase</keyword>
<dbReference type="Pfam" id="PF22244">
    <property type="entry name" value="GCE_fung"/>
    <property type="match status" value="1"/>
</dbReference>
<accession>A0A5M3W7F9</accession>
<dbReference type="SMART" id="SM00060">
    <property type="entry name" value="FN3"/>
    <property type="match status" value="2"/>
</dbReference>
<comment type="caution">
    <text evidence="12">The sequence shown here is derived from an EMBL/GenBank/DDBJ whole genome shotgun (WGS) entry which is preliminary data.</text>
</comment>
<keyword evidence="1" id="KW-0719">Serine esterase</keyword>
<protein>
    <submittedName>
        <fullName evidence="12">Uncharacterized protein</fullName>
    </submittedName>
</protein>
<keyword evidence="2 9" id="KW-0732">Signal</keyword>
<dbReference type="PANTHER" id="PTHR46708">
    <property type="entry name" value="TENASCIN"/>
    <property type="match status" value="1"/>
</dbReference>
<dbReference type="PANTHER" id="PTHR46708:SF2">
    <property type="entry name" value="FIBRONECTIN TYPE-III DOMAIN-CONTAINING PROTEIN"/>
    <property type="match status" value="1"/>
</dbReference>
<dbReference type="GO" id="GO:0004553">
    <property type="term" value="F:hydrolase activity, hydrolyzing O-glycosyl compounds"/>
    <property type="evidence" value="ECO:0007669"/>
    <property type="project" value="InterPro"/>
</dbReference>
<dbReference type="SUPFAM" id="SSF49265">
    <property type="entry name" value="Fibronectin type III"/>
    <property type="match status" value="1"/>
</dbReference>
<feature type="region of interest" description="Disordered" evidence="8">
    <location>
        <begin position="407"/>
        <end position="439"/>
    </location>
</feature>
<dbReference type="InterPro" id="IPR036116">
    <property type="entry name" value="FN3_sf"/>
</dbReference>
<feature type="domain" description="CBM2" evidence="11">
    <location>
        <begin position="621"/>
        <end position="727"/>
    </location>
</feature>
<keyword evidence="3" id="KW-0677">Repeat</keyword>
<dbReference type="Pfam" id="PF00041">
    <property type="entry name" value="fn3"/>
    <property type="match status" value="2"/>
</dbReference>
<keyword evidence="7" id="KW-0624">Polysaccharide degradation</keyword>
<dbReference type="SMART" id="SM00637">
    <property type="entry name" value="CBD_II"/>
    <property type="match status" value="1"/>
</dbReference>
<dbReference type="Proteomes" id="UP000334990">
    <property type="component" value="Unassembled WGS sequence"/>
</dbReference>
<dbReference type="PROSITE" id="PS51173">
    <property type="entry name" value="CBM2"/>
    <property type="match status" value="1"/>
</dbReference>
<evidence type="ECO:0000256" key="9">
    <source>
        <dbReference type="SAM" id="SignalP"/>
    </source>
</evidence>
<dbReference type="InterPro" id="IPR001919">
    <property type="entry name" value="CBD2"/>
</dbReference>
<dbReference type="Gene3D" id="3.40.50.1820">
    <property type="entry name" value="alpha/beta hydrolase"/>
    <property type="match status" value="1"/>
</dbReference>
<dbReference type="CDD" id="cd00063">
    <property type="entry name" value="FN3"/>
    <property type="match status" value="2"/>
</dbReference>
<gene>
    <name evidence="12" type="ORF">Acor_68140</name>
</gene>
<dbReference type="InterPro" id="IPR050991">
    <property type="entry name" value="ECM_Regulatory_Proteins"/>
</dbReference>
<evidence type="ECO:0000259" key="11">
    <source>
        <dbReference type="PROSITE" id="PS51173"/>
    </source>
</evidence>
<evidence type="ECO:0000256" key="5">
    <source>
        <dbReference type="ARBA" id="ARBA00023277"/>
    </source>
</evidence>
<dbReference type="Gene3D" id="2.60.40.10">
    <property type="entry name" value="Immunoglobulins"/>
    <property type="match status" value="2"/>
</dbReference>
<evidence type="ECO:0000256" key="3">
    <source>
        <dbReference type="ARBA" id="ARBA00022737"/>
    </source>
</evidence>
<feature type="region of interest" description="Disordered" evidence="8">
    <location>
        <begin position="457"/>
        <end position="480"/>
    </location>
</feature>
<feature type="compositionally biased region" description="Low complexity" evidence="8">
    <location>
        <begin position="411"/>
        <end position="427"/>
    </location>
</feature>
<keyword evidence="13" id="KW-1185">Reference proteome</keyword>
<sequence>MIISSSRSVIRRKVVALAVAATLSVAGVITIATTEAAAAVGIEDDGADCPVTLPSEGSLPTNTRLPDPFRKLDNTRIATKGDWRCRREEIKRLSERFVYGDKPPKPTTVTGTVTNTNITVNVNHNGRSSSFSASVSLPSGTGPFPAVVVYGGFGADAAAIRAAGAAVINYDPYTVGREGTPRNNKQGAFYTIYGNTSSTGLLMAWGWGVSRIIDVIEQSGGNILKADSTGVTGCSRFGKGAFVAGVFDQRIALTMPIESGTAGVPIFRGVPGEGAQSLSSAYGEQPWFGDAFGTFTGSPNRLPVDTHQMVAMVAPRGLFIMDNPHIANLGPRSASVAALGGAEVYRALGAGDNITYWSDVADGTHCANRPEWRTPLQQNIQKFLLRTGNAAGAIRISSRAQGNLADWRDWTTPTLTDSSPSPTDTTPPSTPGAPAASNVTATSATLTWTASTDTGGSGLTGYNVYREQGSTDPQLGSPTTNSFTVTGLTASTQYQVYVRARDGAGNLSGNSALVTFTTAAGTGDTIPPTAPGSLAASGTTQTGTTLAWTASTDAVGVTGYDVLRAPGATGGTFTQVGTSTTTSFADTGLTANTTYRYQVRARDAAGNLSPVSNTVQITTQPGASTGTCTAVATVQTQWATGYVIQPLTITNTSISTITGWTVTLTLPAGHTLTGSWNGTVTVSGQTVTIRNVGHNGTLAPGASTGSAGFQVSRPNGNTALPSGYTCA</sequence>
<dbReference type="InterPro" id="IPR029058">
    <property type="entry name" value="AB_hydrolase_fold"/>
</dbReference>
<feature type="compositionally biased region" description="Polar residues" evidence="8">
    <location>
        <begin position="468"/>
        <end position="480"/>
    </location>
</feature>
<dbReference type="AlphaFoldDB" id="A0A5M3W7F9"/>
<evidence type="ECO:0000256" key="7">
    <source>
        <dbReference type="ARBA" id="ARBA00023326"/>
    </source>
</evidence>
<proteinExistence type="predicted"/>
<keyword evidence="4" id="KW-0378">Hydrolase</keyword>
<dbReference type="InterPro" id="IPR013783">
    <property type="entry name" value="Ig-like_fold"/>
</dbReference>
<keyword evidence="5" id="KW-0119">Carbohydrate metabolism</keyword>
<dbReference type="PROSITE" id="PS50853">
    <property type="entry name" value="FN3"/>
    <property type="match status" value="2"/>
</dbReference>
<feature type="domain" description="Fibronectin type-III" evidence="10">
    <location>
        <begin position="530"/>
        <end position="622"/>
    </location>
</feature>
<dbReference type="Pfam" id="PF00553">
    <property type="entry name" value="CBM_2"/>
    <property type="match status" value="1"/>
</dbReference>
<feature type="chain" id="PRO_5024285916" evidence="9">
    <location>
        <begin position="39"/>
        <end position="727"/>
    </location>
</feature>
<evidence type="ECO:0000256" key="8">
    <source>
        <dbReference type="SAM" id="MobiDB-lite"/>
    </source>
</evidence>
<feature type="signal peptide" evidence="9">
    <location>
        <begin position="1"/>
        <end position="38"/>
    </location>
</feature>
<dbReference type="Gene3D" id="2.60.40.290">
    <property type="match status" value="1"/>
</dbReference>
<evidence type="ECO:0000313" key="12">
    <source>
        <dbReference type="EMBL" id="GES04746.1"/>
    </source>
</evidence>